<sequence length="96" mass="10695">MKPRLDVQVEIHRYLNPLIMSPRASEVYCQISCPILRPQPRPGCTHRDSQTSDSEIHIHQSKLEESYPWTLSLITRGVEVMGCTEGENDGGSGGSS</sequence>
<evidence type="ECO:0000313" key="1">
    <source>
        <dbReference type="EMBL" id="KIM48846.1"/>
    </source>
</evidence>
<reference evidence="1 2" key="1">
    <citation type="submission" date="2014-04" db="EMBL/GenBank/DDBJ databases">
        <authorList>
            <consortium name="DOE Joint Genome Institute"/>
            <person name="Kuo A."/>
            <person name="Gay G."/>
            <person name="Dore J."/>
            <person name="Kohler A."/>
            <person name="Nagy L.G."/>
            <person name="Floudas D."/>
            <person name="Copeland A."/>
            <person name="Barry K.W."/>
            <person name="Cichocki N."/>
            <person name="Veneault-Fourrey C."/>
            <person name="LaButti K."/>
            <person name="Lindquist E.A."/>
            <person name="Lipzen A."/>
            <person name="Lundell T."/>
            <person name="Morin E."/>
            <person name="Murat C."/>
            <person name="Sun H."/>
            <person name="Tunlid A."/>
            <person name="Henrissat B."/>
            <person name="Grigoriev I.V."/>
            <person name="Hibbett D.S."/>
            <person name="Martin F."/>
            <person name="Nordberg H.P."/>
            <person name="Cantor M.N."/>
            <person name="Hua S.X."/>
        </authorList>
    </citation>
    <scope>NUCLEOTIDE SEQUENCE [LARGE SCALE GENOMIC DNA]</scope>
    <source>
        <strain evidence="2">h7</strain>
    </source>
</reference>
<keyword evidence="2" id="KW-1185">Reference proteome</keyword>
<reference evidence="2" key="2">
    <citation type="submission" date="2015-01" db="EMBL/GenBank/DDBJ databases">
        <title>Evolutionary Origins and Diversification of the Mycorrhizal Mutualists.</title>
        <authorList>
            <consortium name="DOE Joint Genome Institute"/>
            <consortium name="Mycorrhizal Genomics Consortium"/>
            <person name="Kohler A."/>
            <person name="Kuo A."/>
            <person name="Nagy L.G."/>
            <person name="Floudas D."/>
            <person name="Copeland A."/>
            <person name="Barry K.W."/>
            <person name="Cichocki N."/>
            <person name="Veneault-Fourrey C."/>
            <person name="LaButti K."/>
            <person name="Lindquist E.A."/>
            <person name="Lipzen A."/>
            <person name="Lundell T."/>
            <person name="Morin E."/>
            <person name="Murat C."/>
            <person name="Riley R."/>
            <person name="Ohm R."/>
            <person name="Sun H."/>
            <person name="Tunlid A."/>
            <person name="Henrissat B."/>
            <person name="Grigoriev I.V."/>
            <person name="Hibbett D.S."/>
            <person name="Martin F."/>
        </authorList>
    </citation>
    <scope>NUCLEOTIDE SEQUENCE [LARGE SCALE GENOMIC DNA]</scope>
    <source>
        <strain evidence="2">h7</strain>
    </source>
</reference>
<dbReference type="Proteomes" id="UP000053424">
    <property type="component" value="Unassembled WGS sequence"/>
</dbReference>
<protein>
    <submittedName>
        <fullName evidence="1">Uncharacterized protein</fullName>
    </submittedName>
</protein>
<accession>A0A0C3CYC7</accession>
<dbReference type="EMBL" id="KN831768">
    <property type="protein sequence ID" value="KIM48846.1"/>
    <property type="molecule type" value="Genomic_DNA"/>
</dbReference>
<name>A0A0C3CYC7_HEBCY</name>
<dbReference type="AlphaFoldDB" id="A0A0C3CYC7"/>
<organism evidence="1 2">
    <name type="scientific">Hebeloma cylindrosporum</name>
    <dbReference type="NCBI Taxonomy" id="76867"/>
    <lineage>
        <taxon>Eukaryota</taxon>
        <taxon>Fungi</taxon>
        <taxon>Dikarya</taxon>
        <taxon>Basidiomycota</taxon>
        <taxon>Agaricomycotina</taxon>
        <taxon>Agaricomycetes</taxon>
        <taxon>Agaricomycetidae</taxon>
        <taxon>Agaricales</taxon>
        <taxon>Agaricineae</taxon>
        <taxon>Hymenogastraceae</taxon>
        <taxon>Hebeloma</taxon>
    </lineage>
</organism>
<gene>
    <name evidence="1" type="ORF">M413DRAFT_438021</name>
</gene>
<proteinExistence type="predicted"/>
<evidence type="ECO:0000313" key="2">
    <source>
        <dbReference type="Proteomes" id="UP000053424"/>
    </source>
</evidence>
<dbReference type="HOGENOM" id="CLU_2359966_0_0_1"/>